<feature type="region of interest" description="Disordered" evidence="1">
    <location>
        <begin position="198"/>
        <end position="234"/>
    </location>
</feature>
<proteinExistence type="predicted"/>
<accession>A0ABP3YHA4</accession>
<comment type="caution">
    <text evidence="4">The sequence shown here is derived from an EMBL/GenBank/DDBJ whole genome shotgun (WGS) entry which is preliminary data.</text>
</comment>
<feature type="domain" description="Glycosyl transferase family 1" evidence="2">
    <location>
        <begin position="246"/>
        <end position="410"/>
    </location>
</feature>
<evidence type="ECO:0008006" key="6">
    <source>
        <dbReference type="Google" id="ProtNLM"/>
    </source>
</evidence>
<feature type="compositionally biased region" description="Basic and acidic residues" evidence="1">
    <location>
        <begin position="203"/>
        <end position="219"/>
    </location>
</feature>
<dbReference type="InterPro" id="IPR001296">
    <property type="entry name" value="Glyco_trans_1"/>
</dbReference>
<sequence length="446" mass="50529">MENQESKLPHKIRVLHLIKSLGRGGAEKLIPETALVHDQSRFEFYCLYFYHQENNIVEELENTGIKVHLIPSTNLGLYLQVSKVREFIRSNGIDIIHAHLPWAGILARAVGKNLPIPIVYTEHNTWERYNLITYWGNRLSFKKQDIAIAVSNEVALSMRLNSIWDPYQRGGRMKVKVIQNGVNTEVFKRVASSKYQVASTAQDGRREMEDGRSETKETSDQGSEISLKSALDSGQNKETELGDVFLRKKLGIPEGAPVIGKVAVFRSQKRLWLWVEVALEILKEYPETHFLLVGDGEWRDRIVQQIEASGKTGNFHLVGVQKKVIPYLSLMDIYLSTSEFEGLPIAMLEAMSCEVAVVATTAGGIAEVVQHGYQGYLTEIDRWPDLAGHCIDLIKNPELQQKMAKAARERVSEGFSMTRMVRELEETYYEVTSSQFDCRGISPTSR</sequence>
<evidence type="ECO:0000259" key="2">
    <source>
        <dbReference type="Pfam" id="PF00534"/>
    </source>
</evidence>
<evidence type="ECO:0000256" key="1">
    <source>
        <dbReference type="SAM" id="MobiDB-lite"/>
    </source>
</evidence>
<name>A0ABP3YHA4_9BACT</name>
<dbReference type="Gene3D" id="3.40.50.2000">
    <property type="entry name" value="Glycogen Phosphorylase B"/>
    <property type="match status" value="3"/>
</dbReference>
<evidence type="ECO:0000313" key="5">
    <source>
        <dbReference type="Proteomes" id="UP001500469"/>
    </source>
</evidence>
<gene>
    <name evidence="4" type="ORF">GCM10009119_38430</name>
</gene>
<dbReference type="InterPro" id="IPR028098">
    <property type="entry name" value="Glyco_trans_4-like_N"/>
</dbReference>
<dbReference type="Proteomes" id="UP001500469">
    <property type="component" value="Unassembled WGS sequence"/>
</dbReference>
<dbReference type="Pfam" id="PF13439">
    <property type="entry name" value="Glyco_transf_4"/>
    <property type="match status" value="1"/>
</dbReference>
<dbReference type="Pfam" id="PF00534">
    <property type="entry name" value="Glycos_transf_1"/>
    <property type="match status" value="1"/>
</dbReference>
<evidence type="ECO:0000313" key="4">
    <source>
        <dbReference type="EMBL" id="GAA0880873.1"/>
    </source>
</evidence>
<dbReference type="PANTHER" id="PTHR45947">
    <property type="entry name" value="SULFOQUINOVOSYL TRANSFERASE SQD2"/>
    <property type="match status" value="1"/>
</dbReference>
<reference evidence="5" key="1">
    <citation type="journal article" date="2019" name="Int. J. Syst. Evol. Microbiol.">
        <title>The Global Catalogue of Microorganisms (GCM) 10K type strain sequencing project: providing services to taxonomists for standard genome sequencing and annotation.</title>
        <authorList>
            <consortium name="The Broad Institute Genomics Platform"/>
            <consortium name="The Broad Institute Genome Sequencing Center for Infectious Disease"/>
            <person name="Wu L."/>
            <person name="Ma J."/>
        </authorList>
    </citation>
    <scope>NUCLEOTIDE SEQUENCE [LARGE SCALE GENOMIC DNA]</scope>
    <source>
        <strain evidence="5">JCM 16112</strain>
    </source>
</reference>
<keyword evidence="5" id="KW-1185">Reference proteome</keyword>
<protein>
    <recommendedName>
        <fullName evidence="6">Glycosyltransferase involved in cell wall biosynthesis</fullName>
    </recommendedName>
</protein>
<feature type="domain" description="Glycosyltransferase subfamily 4-like N-terminal" evidence="3">
    <location>
        <begin position="59"/>
        <end position="185"/>
    </location>
</feature>
<dbReference type="RefSeq" id="WP_343854445.1">
    <property type="nucleotide sequence ID" value="NZ_BAAAFI010000047.1"/>
</dbReference>
<dbReference type="InterPro" id="IPR050194">
    <property type="entry name" value="Glycosyltransferase_grp1"/>
</dbReference>
<dbReference type="PANTHER" id="PTHR45947:SF3">
    <property type="entry name" value="SULFOQUINOVOSYL TRANSFERASE SQD2"/>
    <property type="match status" value="1"/>
</dbReference>
<dbReference type="EMBL" id="BAAAFI010000047">
    <property type="protein sequence ID" value="GAA0880873.1"/>
    <property type="molecule type" value="Genomic_DNA"/>
</dbReference>
<feature type="compositionally biased region" description="Polar residues" evidence="1">
    <location>
        <begin position="220"/>
        <end position="234"/>
    </location>
</feature>
<organism evidence="4 5">
    <name type="scientific">Algoriphagus jejuensis</name>
    <dbReference type="NCBI Taxonomy" id="419934"/>
    <lineage>
        <taxon>Bacteria</taxon>
        <taxon>Pseudomonadati</taxon>
        <taxon>Bacteroidota</taxon>
        <taxon>Cytophagia</taxon>
        <taxon>Cytophagales</taxon>
        <taxon>Cyclobacteriaceae</taxon>
        <taxon>Algoriphagus</taxon>
    </lineage>
</organism>
<evidence type="ECO:0000259" key="3">
    <source>
        <dbReference type="Pfam" id="PF13439"/>
    </source>
</evidence>
<dbReference type="SUPFAM" id="SSF53756">
    <property type="entry name" value="UDP-Glycosyltransferase/glycogen phosphorylase"/>
    <property type="match status" value="1"/>
</dbReference>